<gene>
    <name evidence="6" type="ORF">ACD_78C00402G0001</name>
</gene>
<dbReference type="PROSITE" id="PS50126">
    <property type="entry name" value="S1"/>
    <property type="match status" value="1"/>
</dbReference>
<feature type="domain" description="S1 motif" evidence="5">
    <location>
        <begin position="159"/>
        <end position="229"/>
    </location>
</feature>
<dbReference type="Pfam" id="PF00575">
    <property type="entry name" value="S1"/>
    <property type="match status" value="1"/>
</dbReference>
<dbReference type="EMBL" id="AMFJ01034402">
    <property type="protein sequence ID" value="EKD29454.1"/>
    <property type="molecule type" value="Genomic_DNA"/>
</dbReference>
<dbReference type="PANTHER" id="PTHR11252">
    <property type="entry name" value="POLYRIBONUCLEOTIDE NUCLEOTIDYLTRANSFERASE"/>
    <property type="match status" value="1"/>
</dbReference>
<organism evidence="6">
    <name type="scientific">uncultured bacterium</name>
    <name type="common">gcode 4</name>
    <dbReference type="NCBI Taxonomy" id="1234023"/>
    <lineage>
        <taxon>Bacteria</taxon>
        <taxon>environmental samples</taxon>
    </lineage>
</organism>
<keyword evidence="1" id="KW-0808">Transferase</keyword>
<dbReference type="InterPro" id="IPR036612">
    <property type="entry name" value="KH_dom_type_1_sf"/>
</dbReference>
<dbReference type="Gene3D" id="3.30.230.70">
    <property type="entry name" value="GHMP Kinase, N-terminal domain"/>
    <property type="match status" value="1"/>
</dbReference>
<evidence type="ECO:0000259" key="5">
    <source>
        <dbReference type="PROSITE" id="PS50126"/>
    </source>
</evidence>
<evidence type="ECO:0000256" key="2">
    <source>
        <dbReference type="ARBA" id="ARBA00022695"/>
    </source>
</evidence>
<dbReference type="SMART" id="SM00316">
    <property type="entry name" value="S1"/>
    <property type="match status" value="1"/>
</dbReference>
<dbReference type="InterPro" id="IPR036345">
    <property type="entry name" value="ExoRNase_PH_dom2_sf"/>
</dbReference>
<dbReference type="InterPro" id="IPR004088">
    <property type="entry name" value="KH_dom_type_1"/>
</dbReference>
<dbReference type="CDD" id="cd02393">
    <property type="entry name" value="KH-I_PNPase"/>
    <property type="match status" value="1"/>
</dbReference>
<evidence type="ECO:0000313" key="6">
    <source>
        <dbReference type="EMBL" id="EKD29454.1"/>
    </source>
</evidence>
<dbReference type="InterPro" id="IPR012162">
    <property type="entry name" value="PNPase"/>
</dbReference>
<dbReference type="PROSITE" id="PS50084">
    <property type="entry name" value="KH_TYPE_1"/>
    <property type="match status" value="1"/>
</dbReference>
<sequence>MGMIYDEETGKYVVLSDIQAQEDFLGDLDFKVARTDKGITALQMDCKIKGLQIAVLEKVFEQAKWALAHIRTEMTQELAAPRPNLSPYAPFILSIMIPVDRIREVIGKGGEMIQKITKNFNVEVDITDEGMVSVTAKNGESGNAAIEFITKLLKDIEPGETYTGKIGKILEGVGAIVDLGSGKSGMIHISKIAKERVTNIEHFVKLGDMVTVKVLTVDKEKGRIGLERIIPE</sequence>
<dbReference type="AlphaFoldDB" id="K1YVZ7"/>
<dbReference type="SUPFAM" id="SSF54791">
    <property type="entry name" value="Eukaryotic type KH-domain (KH-domain type I)"/>
    <property type="match status" value="1"/>
</dbReference>
<protein>
    <recommendedName>
        <fullName evidence="5">S1 motif domain-containing protein</fullName>
    </recommendedName>
</protein>
<dbReference type="SUPFAM" id="SSF55666">
    <property type="entry name" value="Ribonuclease PH domain 2-like"/>
    <property type="match status" value="1"/>
</dbReference>
<evidence type="ECO:0000256" key="4">
    <source>
        <dbReference type="PROSITE-ProRule" id="PRU00117"/>
    </source>
</evidence>
<comment type="caution">
    <text evidence="6">The sequence shown here is derived from an EMBL/GenBank/DDBJ whole genome shotgun (WGS) entry which is preliminary data.</text>
</comment>
<dbReference type="SMART" id="SM00322">
    <property type="entry name" value="KH"/>
    <property type="match status" value="1"/>
</dbReference>
<name>K1YVZ7_9BACT</name>
<dbReference type="PANTHER" id="PTHR11252:SF0">
    <property type="entry name" value="POLYRIBONUCLEOTIDE NUCLEOTIDYLTRANSFERASE 1, MITOCHONDRIAL"/>
    <property type="match status" value="1"/>
</dbReference>
<dbReference type="InterPro" id="IPR003029">
    <property type="entry name" value="S1_domain"/>
</dbReference>
<evidence type="ECO:0000256" key="3">
    <source>
        <dbReference type="ARBA" id="ARBA00022884"/>
    </source>
</evidence>
<keyword evidence="2" id="KW-0548">Nucleotidyltransferase</keyword>
<accession>K1YVZ7</accession>
<dbReference type="InterPro" id="IPR027408">
    <property type="entry name" value="PNPase/RNase_PH_dom_sf"/>
</dbReference>
<dbReference type="InterPro" id="IPR012340">
    <property type="entry name" value="NA-bd_OB-fold"/>
</dbReference>
<dbReference type="FunFam" id="3.30.1370.10:FF:000001">
    <property type="entry name" value="Polyribonucleotide nucleotidyltransferase"/>
    <property type="match status" value="1"/>
</dbReference>
<keyword evidence="3 4" id="KW-0694">RNA-binding</keyword>
<dbReference type="GO" id="GO:0006402">
    <property type="term" value="P:mRNA catabolic process"/>
    <property type="evidence" value="ECO:0007669"/>
    <property type="project" value="InterPro"/>
</dbReference>
<dbReference type="GO" id="GO:0003723">
    <property type="term" value="F:RNA binding"/>
    <property type="evidence" value="ECO:0007669"/>
    <property type="project" value="UniProtKB-UniRule"/>
</dbReference>
<proteinExistence type="predicted"/>
<reference evidence="6" key="1">
    <citation type="journal article" date="2012" name="Science">
        <title>Fermentation, hydrogen, and sulfur metabolism in multiple uncultivated bacterial phyla.</title>
        <authorList>
            <person name="Wrighton K.C."/>
            <person name="Thomas B.C."/>
            <person name="Sharon I."/>
            <person name="Miller C.S."/>
            <person name="Castelle C.J."/>
            <person name="VerBerkmoes N.C."/>
            <person name="Wilkins M.J."/>
            <person name="Hettich R.L."/>
            <person name="Lipton M.S."/>
            <person name="Williams K.H."/>
            <person name="Long P.E."/>
            <person name="Banfield J.F."/>
        </authorList>
    </citation>
    <scope>NUCLEOTIDE SEQUENCE [LARGE SCALE GENOMIC DNA]</scope>
</reference>
<dbReference type="Gene3D" id="3.30.1370.10">
    <property type="entry name" value="K Homology domain, type 1"/>
    <property type="match status" value="1"/>
</dbReference>
<dbReference type="Pfam" id="PF00013">
    <property type="entry name" value="KH_1"/>
    <property type="match status" value="1"/>
</dbReference>
<evidence type="ECO:0000256" key="1">
    <source>
        <dbReference type="ARBA" id="ARBA00022679"/>
    </source>
</evidence>
<dbReference type="InterPro" id="IPR004087">
    <property type="entry name" value="KH_dom"/>
</dbReference>
<dbReference type="GO" id="GO:0005829">
    <property type="term" value="C:cytosol"/>
    <property type="evidence" value="ECO:0007669"/>
    <property type="project" value="TreeGrafter"/>
</dbReference>
<dbReference type="GO" id="GO:0004654">
    <property type="term" value="F:polyribonucleotide nucleotidyltransferase activity"/>
    <property type="evidence" value="ECO:0007669"/>
    <property type="project" value="InterPro"/>
</dbReference>
<dbReference type="Gene3D" id="2.40.50.140">
    <property type="entry name" value="Nucleic acid-binding proteins"/>
    <property type="match status" value="1"/>
</dbReference>
<dbReference type="SUPFAM" id="SSF50249">
    <property type="entry name" value="Nucleic acid-binding proteins"/>
    <property type="match status" value="1"/>
</dbReference>
<dbReference type="GO" id="GO:0000175">
    <property type="term" value="F:3'-5'-RNA exonuclease activity"/>
    <property type="evidence" value="ECO:0007669"/>
    <property type="project" value="TreeGrafter"/>
</dbReference>